<sequence length="66" mass="7244">MYEGSKQVKSSSPRKTLSGKAIQNTTPLPTMEELEAPPTIDELRKTIDALSCGMNKFVGAKDLQDF</sequence>
<dbReference type="AlphaFoldDB" id="A0AAE0ZCH3"/>
<reference evidence="2" key="1">
    <citation type="journal article" date="2023" name="G3 (Bethesda)">
        <title>A reference genome for the long-term kleptoplast-retaining sea slug Elysia crispata morphotype clarki.</title>
        <authorList>
            <person name="Eastman K.E."/>
            <person name="Pendleton A.L."/>
            <person name="Shaikh M.A."/>
            <person name="Suttiyut T."/>
            <person name="Ogas R."/>
            <person name="Tomko P."/>
            <person name="Gavelis G."/>
            <person name="Widhalm J.R."/>
            <person name="Wisecaver J.H."/>
        </authorList>
    </citation>
    <scope>NUCLEOTIDE SEQUENCE</scope>
    <source>
        <strain evidence="2">ECLA1</strain>
    </source>
</reference>
<feature type="region of interest" description="Disordered" evidence="1">
    <location>
        <begin position="1"/>
        <end position="36"/>
    </location>
</feature>
<comment type="caution">
    <text evidence="2">The sequence shown here is derived from an EMBL/GenBank/DDBJ whole genome shotgun (WGS) entry which is preliminary data.</text>
</comment>
<keyword evidence="3" id="KW-1185">Reference proteome</keyword>
<name>A0AAE0ZCH3_9GAST</name>
<dbReference type="EMBL" id="JAWDGP010004190">
    <property type="protein sequence ID" value="KAK3766913.1"/>
    <property type="molecule type" value="Genomic_DNA"/>
</dbReference>
<feature type="compositionally biased region" description="Polar residues" evidence="1">
    <location>
        <begin position="7"/>
        <end position="28"/>
    </location>
</feature>
<evidence type="ECO:0000256" key="1">
    <source>
        <dbReference type="SAM" id="MobiDB-lite"/>
    </source>
</evidence>
<proteinExistence type="predicted"/>
<evidence type="ECO:0000313" key="3">
    <source>
        <dbReference type="Proteomes" id="UP001283361"/>
    </source>
</evidence>
<dbReference type="Proteomes" id="UP001283361">
    <property type="component" value="Unassembled WGS sequence"/>
</dbReference>
<accession>A0AAE0ZCH3</accession>
<gene>
    <name evidence="2" type="ORF">RRG08_040435</name>
</gene>
<protein>
    <submittedName>
        <fullName evidence="2">Uncharacterized protein</fullName>
    </submittedName>
</protein>
<organism evidence="2 3">
    <name type="scientific">Elysia crispata</name>
    <name type="common">lettuce slug</name>
    <dbReference type="NCBI Taxonomy" id="231223"/>
    <lineage>
        <taxon>Eukaryota</taxon>
        <taxon>Metazoa</taxon>
        <taxon>Spiralia</taxon>
        <taxon>Lophotrochozoa</taxon>
        <taxon>Mollusca</taxon>
        <taxon>Gastropoda</taxon>
        <taxon>Heterobranchia</taxon>
        <taxon>Euthyneura</taxon>
        <taxon>Panpulmonata</taxon>
        <taxon>Sacoglossa</taxon>
        <taxon>Placobranchoidea</taxon>
        <taxon>Plakobranchidae</taxon>
        <taxon>Elysia</taxon>
    </lineage>
</organism>
<evidence type="ECO:0000313" key="2">
    <source>
        <dbReference type="EMBL" id="KAK3766913.1"/>
    </source>
</evidence>